<organism evidence="3 4">
    <name type="scientific">Corynebacterium hansenii</name>
    <dbReference type="NCBI Taxonomy" id="394964"/>
    <lineage>
        <taxon>Bacteria</taxon>
        <taxon>Bacillati</taxon>
        <taxon>Actinomycetota</taxon>
        <taxon>Actinomycetes</taxon>
        <taxon>Mycobacteriales</taxon>
        <taxon>Corynebacteriaceae</taxon>
        <taxon>Corynebacterium</taxon>
    </lineage>
</organism>
<dbReference type="EMBL" id="JBHRZN010000001">
    <property type="protein sequence ID" value="MFC3849389.1"/>
    <property type="molecule type" value="Genomic_DNA"/>
</dbReference>
<proteinExistence type="predicted"/>
<protein>
    <recommendedName>
        <fullName evidence="5">Secreted protein</fullName>
    </recommendedName>
</protein>
<evidence type="ECO:0000256" key="2">
    <source>
        <dbReference type="SAM" id="SignalP"/>
    </source>
</evidence>
<gene>
    <name evidence="3" type="ORF">ACFORJ_04325</name>
</gene>
<dbReference type="PROSITE" id="PS51257">
    <property type="entry name" value="PROKAR_LIPOPROTEIN"/>
    <property type="match status" value="1"/>
</dbReference>
<keyword evidence="4" id="KW-1185">Reference proteome</keyword>
<evidence type="ECO:0008006" key="5">
    <source>
        <dbReference type="Google" id="ProtNLM"/>
    </source>
</evidence>
<dbReference type="SUPFAM" id="SSF56601">
    <property type="entry name" value="beta-lactamase/transpeptidase-like"/>
    <property type="match status" value="1"/>
</dbReference>
<feature type="compositionally biased region" description="Basic and acidic residues" evidence="1">
    <location>
        <begin position="286"/>
        <end position="296"/>
    </location>
</feature>
<dbReference type="Gene3D" id="3.40.710.10">
    <property type="entry name" value="DD-peptidase/beta-lactamase superfamily"/>
    <property type="match status" value="1"/>
</dbReference>
<dbReference type="RefSeq" id="WP_290290843.1">
    <property type="nucleotide sequence ID" value="NZ_CP047211.1"/>
</dbReference>
<name>A0ABV7ZLF0_9CORY</name>
<reference evidence="4" key="1">
    <citation type="journal article" date="2019" name="Int. J. Syst. Evol. Microbiol.">
        <title>The Global Catalogue of Microorganisms (GCM) 10K type strain sequencing project: providing services to taxonomists for standard genome sequencing and annotation.</title>
        <authorList>
            <consortium name="The Broad Institute Genomics Platform"/>
            <consortium name="The Broad Institute Genome Sequencing Center for Infectious Disease"/>
            <person name="Wu L."/>
            <person name="Ma J."/>
        </authorList>
    </citation>
    <scope>NUCLEOTIDE SEQUENCE [LARGE SCALE GENOMIC DNA]</scope>
    <source>
        <strain evidence="4">CCUG 53252</strain>
    </source>
</reference>
<feature type="region of interest" description="Disordered" evidence="1">
    <location>
        <begin position="271"/>
        <end position="296"/>
    </location>
</feature>
<evidence type="ECO:0000313" key="3">
    <source>
        <dbReference type="EMBL" id="MFC3849389.1"/>
    </source>
</evidence>
<dbReference type="Proteomes" id="UP001595751">
    <property type="component" value="Unassembled WGS sequence"/>
</dbReference>
<sequence>MSRPARRAATASVAASTMLVAACSGPSLLDPQPDEPPEEAWTIDGRMDPELAAEIDAIAARFDGEAKLALALPGATSGRGPVSTGELSDVAAWSTSKVPVAIAASRENEWVRDLVPPMISESDNDAAETMWVSMGDPNHAADAVNQVLADGGDTNTEFDAWLAPGDTPWELEDQAAFAANLRCIEGAEPVLDAMGDIVDYQAYGLAEIEGARYKGGWGPDEQGGYLIRQLGVFPTEGGVVGVAIAARPGDTTDDTGREMLDAIAGAVAKHAPRGGMCEDTPVESSNRTKGDGVTRG</sequence>
<evidence type="ECO:0000256" key="1">
    <source>
        <dbReference type="SAM" id="MobiDB-lite"/>
    </source>
</evidence>
<dbReference type="InterPro" id="IPR012338">
    <property type="entry name" value="Beta-lactam/transpept-like"/>
</dbReference>
<evidence type="ECO:0000313" key="4">
    <source>
        <dbReference type="Proteomes" id="UP001595751"/>
    </source>
</evidence>
<accession>A0ABV7ZLF0</accession>
<comment type="caution">
    <text evidence="3">The sequence shown here is derived from an EMBL/GenBank/DDBJ whole genome shotgun (WGS) entry which is preliminary data.</text>
</comment>
<keyword evidence="2" id="KW-0732">Signal</keyword>
<feature type="chain" id="PRO_5047303176" description="Secreted protein" evidence="2">
    <location>
        <begin position="30"/>
        <end position="296"/>
    </location>
</feature>
<feature type="signal peptide" evidence="2">
    <location>
        <begin position="1"/>
        <end position="29"/>
    </location>
</feature>